<dbReference type="EMBL" id="VSRR010004639">
    <property type="protein sequence ID" value="MPC40272.1"/>
    <property type="molecule type" value="Genomic_DNA"/>
</dbReference>
<evidence type="ECO:0000256" key="1">
    <source>
        <dbReference type="SAM" id="MobiDB-lite"/>
    </source>
</evidence>
<organism evidence="2 3">
    <name type="scientific">Portunus trituberculatus</name>
    <name type="common">Swimming crab</name>
    <name type="synonym">Neptunus trituberculatus</name>
    <dbReference type="NCBI Taxonomy" id="210409"/>
    <lineage>
        <taxon>Eukaryota</taxon>
        <taxon>Metazoa</taxon>
        <taxon>Ecdysozoa</taxon>
        <taxon>Arthropoda</taxon>
        <taxon>Crustacea</taxon>
        <taxon>Multicrustacea</taxon>
        <taxon>Malacostraca</taxon>
        <taxon>Eumalacostraca</taxon>
        <taxon>Eucarida</taxon>
        <taxon>Decapoda</taxon>
        <taxon>Pleocyemata</taxon>
        <taxon>Brachyura</taxon>
        <taxon>Eubrachyura</taxon>
        <taxon>Portunoidea</taxon>
        <taxon>Portunidae</taxon>
        <taxon>Portuninae</taxon>
        <taxon>Portunus</taxon>
    </lineage>
</organism>
<gene>
    <name evidence="2" type="ORF">E2C01_033829</name>
</gene>
<dbReference type="AlphaFoldDB" id="A0A5B7F159"/>
<name>A0A5B7F159_PORTR</name>
<accession>A0A5B7F159</accession>
<proteinExistence type="predicted"/>
<protein>
    <submittedName>
        <fullName evidence="2">Uncharacterized protein</fullName>
    </submittedName>
</protein>
<reference evidence="2" key="1">
    <citation type="submission" date="2019-05" db="EMBL/GenBank/DDBJ databases">
        <title>Another draft genome of Portunus trituberculatus and its Hox gene families provides insights of decapod evolution.</title>
        <authorList>
            <person name="Jeong J.-H."/>
            <person name="Song I."/>
            <person name="Kim S."/>
            <person name="Choi T."/>
            <person name="Kim D."/>
            <person name="Ryu S."/>
            <person name="Kim W."/>
        </authorList>
    </citation>
    <scope>NUCLEOTIDE SEQUENCE [LARGE SCALE GENOMIC DNA]</scope>
    <source>
        <tissue evidence="2">Muscle</tissue>
    </source>
</reference>
<feature type="region of interest" description="Disordered" evidence="1">
    <location>
        <begin position="1"/>
        <end position="39"/>
    </location>
</feature>
<feature type="compositionally biased region" description="Basic and acidic residues" evidence="1">
    <location>
        <begin position="9"/>
        <end position="18"/>
    </location>
</feature>
<keyword evidence="3" id="KW-1185">Reference proteome</keyword>
<sequence>MRPFAASVRSDHRKDKPVEGTGCVARNTQHPTPAPTGSWPLACRPAPRFHSPRDHSCQTPLPETTCSLTPSPLGFLPARSAARARHCIPATHALPSAPGVAPALY</sequence>
<comment type="caution">
    <text evidence="2">The sequence shown here is derived from an EMBL/GenBank/DDBJ whole genome shotgun (WGS) entry which is preliminary data.</text>
</comment>
<dbReference type="Proteomes" id="UP000324222">
    <property type="component" value="Unassembled WGS sequence"/>
</dbReference>
<evidence type="ECO:0000313" key="2">
    <source>
        <dbReference type="EMBL" id="MPC40272.1"/>
    </source>
</evidence>
<evidence type="ECO:0000313" key="3">
    <source>
        <dbReference type="Proteomes" id="UP000324222"/>
    </source>
</evidence>